<keyword evidence="3 5" id="KW-1133">Transmembrane helix</keyword>
<evidence type="ECO:0000256" key="1">
    <source>
        <dbReference type="ARBA" id="ARBA00004141"/>
    </source>
</evidence>
<feature type="transmembrane region" description="Helical" evidence="5">
    <location>
        <begin position="70"/>
        <end position="89"/>
    </location>
</feature>
<evidence type="ECO:0000256" key="2">
    <source>
        <dbReference type="ARBA" id="ARBA00022692"/>
    </source>
</evidence>
<dbReference type="Pfam" id="PF06271">
    <property type="entry name" value="RDD"/>
    <property type="match status" value="1"/>
</dbReference>
<dbReference type="GO" id="GO:0016020">
    <property type="term" value="C:membrane"/>
    <property type="evidence" value="ECO:0007669"/>
    <property type="project" value="UniProtKB-SubCell"/>
</dbReference>
<evidence type="ECO:0000313" key="8">
    <source>
        <dbReference type="Proteomes" id="UP000448292"/>
    </source>
</evidence>
<dbReference type="Proteomes" id="UP000448292">
    <property type="component" value="Unassembled WGS sequence"/>
</dbReference>
<keyword evidence="4 5" id="KW-0472">Membrane</keyword>
<accession>A0A7M3MG02</accession>
<feature type="transmembrane region" description="Helical" evidence="5">
    <location>
        <begin position="177"/>
        <end position="198"/>
    </location>
</feature>
<keyword evidence="2 5" id="KW-0812">Transmembrane</keyword>
<feature type="transmembrane region" description="Helical" evidence="5">
    <location>
        <begin position="36"/>
        <end position="58"/>
    </location>
</feature>
<comment type="caution">
    <text evidence="7">The sequence shown here is derived from an EMBL/GenBank/DDBJ whole genome shotgun (WGS) entry which is preliminary data.</text>
</comment>
<feature type="transmembrane region" description="Helical" evidence="5">
    <location>
        <begin position="127"/>
        <end position="147"/>
    </location>
</feature>
<evidence type="ECO:0000256" key="4">
    <source>
        <dbReference type="ARBA" id="ARBA00023136"/>
    </source>
</evidence>
<feature type="domain" description="RDD" evidence="6">
    <location>
        <begin position="25"/>
        <end position="148"/>
    </location>
</feature>
<dbReference type="EMBL" id="QMIE01000006">
    <property type="protein sequence ID" value="TVM17710.1"/>
    <property type="molecule type" value="Genomic_DNA"/>
</dbReference>
<evidence type="ECO:0000256" key="3">
    <source>
        <dbReference type="ARBA" id="ARBA00022989"/>
    </source>
</evidence>
<dbReference type="InterPro" id="IPR010432">
    <property type="entry name" value="RDD"/>
</dbReference>
<evidence type="ECO:0000313" key="7">
    <source>
        <dbReference type="EMBL" id="TVM17710.1"/>
    </source>
</evidence>
<sequence>MAAAEEFEFEDDTGTGEALPTAIGWPRILARGVDMFFMYILFTVGVFAVFGFVLGLLGRLDLLQEYLGQHWLVQAVAPLLIWGLAESLFMPMTGATPGKLLLGLRVVKDDADSCPGFGRSFLRTYWMLLRGLLLGVPVLSYFAMFYWTSALMPPYKAPPWDRRSRTRVVMERQPGKFAMAVAVFLMFVGIAWTVHMFLARSFG</sequence>
<comment type="subcellular location">
    <subcellularLocation>
        <location evidence="1">Membrane</location>
        <topology evidence="1">Multi-pass membrane protein</topology>
    </subcellularLocation>
</comment>
<proteinExistence type="predicted"/>
<dbReference type="AlphaFoldDB" id="A0A7M3MG02"/>
<protein>
    <recommendedName>
        <fullName evidence="6">RDD domain-containing protein</fullName>
    </recommendedName>
</protein>
<name>A0A7M3MG02_9BACT</name>
<evidence type="ECO:0000259" key="6">
    <source>
        <dbReference type="Pfam" id="PF06271"/>
    </source>
</evidence>
<reference evidence="7 8" key="1">
    <citation type="submission" date="2018-06" db="EMBL/GenBank/DDBJ databases">
        <title>Complete genome of Desulfovibrio indonesiensis P37SLT.</title>
        <authorList>
            <person name="Crispim J.S."/>
            <person name="Vidigal P.M.P."/>
            <person name="Silva L.C.F."/>
            <person name="Laguardia C.N."/>
            <person name="Araujo L.C."/>
            <person name="Dias R.S."/>
            <person name="Sousa M.P."/>
            <person name="Paula S.O."/>
            <person name="Silva C."/>
        </authorList>
    </citation>
    <scope>NUCLEOTIDE SEQUENCE [LARGE SCALE GENOMIC DNA]</scope>
    <source>
        <strain evidence="7 8">P37SLT</strain>
    </source>
</reference>
<evidence type="ECO:0000256" key="5">
    <source>
        <dbReference type="SAM" id="Phobius"/>
    </source>
</evidence>
<organism evidence="7 8">
    <name type="scientific">Oceanidesulfovibrio indonesiensis</name>
    <dbReference type="NCBI Taxonomy" id="54767"/>
    <lineage>
        <taxon>Bacteria</taxon>
        <taxon>Pseudomonadati</taxon>
        <taxon>Thermodesulfobacteriota</taxon>
        <taxon>Desulfovibrionia</taxon>
        <taxon>Desulfovibrionales</taxon>
        <taxon>Desulfovibrionaceae</taxon>
        <taxon>Oceanidesulfovibrio</taxon>
    </lineage>
</organism>
<keyword evidence="8" id="KW-1185">Reference proteome</keyword>
<gene>
    <name evidence="7" type="ORF">DPQ33_08735</name>
</gene>